<gene>
    <name evidence="3" type="ORF">Tsubulata_046239</name>
</gene>
<dbReference type="GO" id="GO:0009451">
    <property type="term" value="P:RNA modification"/>
    <property type="evidence" value="ECO:0007669"/>
    <property type="project" value="InterPro"/>
</dbReference>
<dbReference type="Pfam" id="PF01535">
    <property type="entry name" value="PPR"/>
    <property type="match status" value="4"/>
</dbReference>
<feature type="repeat" description="PPR" evidence="2">
    <location>
        <begin position="107"/>
        <end position="141"/>
    </location>
</feature>
<feature type="non-terminal residue" evidence="3">
    <location>
        <position position="1"/>
    </location>
</feature>
<dbReference type="PROSITE" id="PS51375">
    <property type="entry name" value="PPR"/>
    <property type="match status" value="2"/>
</dbReference>
<feature type="repeat" description="PPR" evidence="2">
    <location>
        <begin position="208"/>
        <end position="242"/>
    </location>
</feature>
<organism evidence="3 4">
    <name type="scientific">Turnera subulata</name>
    <dbReference type="NCBI Taxonomy" id="218843"/>
    <lineage>
        <taxon>Eukaryota</taxon>
        <taxon>Viridiplantae</taxon>
        <taxon>Streptophyta</taxon>
        <taxon>Embryophyta</taxon>
        <taxon>Tracheophyta</taxon>
        <taxon>Spermatophyta</taxon>
        <taxon>Magnoliopsida</taxon>
        <taxon>eudicotyledons</taxon>
        <taxon>Gunneridae</taxon>
        <taxon>Pentapetalae</taxon>
        <taxon>rosids</taxon>
        <taxon>fabids</taxon>
        <taxon>Malpighiales</taxon>
        <taxon>Passifloraceae</taxon>
        <taxon>Turnera</taxon>
    </lineage>
</organism>
<dbReference type="PANTHER" id="PTHR47926:SF436">
    <property type="entry name" value="PENTATRICOPEPTIDE REPEAT-CONTAINING PROTEIN ELI1, CHLOROPLASTIC-LIKE ISOFORM X2"/>
    <property type="match status" value="1"/>
</dbReference>
<evidence type="ECO:0000313" key="3">
    <source>
        <dbReference type="EMBL" id="KAJ4840076.1"/>
    </source>
</evidence>
<dbReference type="Pfam" id="PF13041">
    <property type="entry name" value="PPR_2"/>
    <property type="match status" value="1"/>
</dbReference>
<keyword evidence="1" id="KW-0677">Repeat</keyword>
<evidence type="ECO:0000256" key="1">
    <source>
        <dbReference type="ARBA" id="ARBA00022737"/>
    </source>
</evidence>
<evidence type="ECO:0000256" key="2">
    <source>
        <dbReference type="PROSITE-ProRule" id="PRU00708"/>
    </source>
</evidence>
<sequence>MLRLGMWGEAKCIYSRMLERNVISSNSMIVLFGKKGSVLEACRLFNECSLIHMYSTCGDLVAAQSLFNGGCSSDVISWNSMISFSGYLKYGKVERARDLFDPMPKRDVVSWSTMVSSYSQRDRFAKALELFREMKISGFAPDETTLVSVISACTYLAALDQGKWIHTYITKNGLKFDVFLGTALTEMYMKFGFIENAMEIFQSMEDKGLPTLNVVISGLAMNGLVAKSLDMFQKMKERGLFDSMIHEYKVEPNVKHYGCVVDLLARAGMLREAEELIYSVPMAPDISASKGNWDDVHEIWGKMMQHGTPDCRLMVVNGTVREFLVGDKTHSRVENIEDMLDELETRNGRKERNCSSAMKPPTPVRIMKNWHIYTDCKTAAKLVSKAFNWELLRGIDIAFITLSGVLARVYIIGSRIEYKLRNSEL</sequence>
<evidence type="ECO:0008006" key="5">
    <source>
        <dbReference type="Google" id="ProtNLM"/>
    </source>
</evidence>
<dbReference type="OrthoDB" id="822555at2759"/>
<name>A0A9Q0JET4_9ROSI</name>
<dbReference type="AlphaFoldDB" id="A0A9Q0JET4"/>
<reference evidence="3" key="2">
    <citation type="journal article" date="2023" name="Plants (Basel)">
        <title>Annotation of the Turnera subulata (Passifloraceae) Draft Genome Reveals the S-Locus Evolved after the Divergence of Turneroideae from Passifloroideae in a Stepwise Manner.</title>
        <authorList>
            <person name="Henning P.M."/>
            <person name="Roalson E.H."/>
            <person name="Mir W."/>
            <person name="McCubbin A.G."/>
            <person name="Shore J.S."/>
        </authorList>
    </citation>
    <scope>NUCLEOTIDE SEQUENCE</scope>
    <source>
        <strain evidence="3">F60SS</strain>
    </source>
</reference>
<dbReference type="InterPro" id="IPR046960">
    <property type="entry name" value="PPR_At4g14850-like_plant"/>
</dbReference>
<reference evidence="3" key="1">
    <citation type="submission" date="2022-02" db="EMBL/GenBank/DDBJ databases">
        <authorList>
            <person name="Henning P.M."/>
            <person name="McCubbin A.G."/>
            <person name="Shore J.S."/>
        </authorList>
    </citation>
    <scope>NUCLEOTIDE SEQUENCE</scope>
    <source>
        <strain evidence="3">F60SS</strain>
        <tissue evidence="3">Leaves</tissue>
    </source>
</reference>
<dbReference type="Gene3D" id="1.25.40.10">
    <property type="entry name" value="Tetratricopeptide repeat domain"/>
    <property type="match status" value="4"/>
</dbReference>
<dbReference type="FunFam" id="1.25.40.10:FF:000348">
    <property type="entry name" value="Pentatricopeptide repeat-containing protein chloroplastic"/>
    <property type="match status" value="1"/>
</dbReference>
<dbReference type="PANTHER" id="PTHR47926">
    <property type="entry name" value="PENTATRICOPEPTIDE REPEAT-CONTAINING PROTEIN"/>
    <property type="match status" value="1"/>
</dbReference>
<dbReference type="InterPro" id="IPR011990">
    <property type="entry name" value="TPR-like_helical_dom_sf"/>
</dbReference>
<dbReference type="GO" id="GO:0003723">
    <property type="term" value="F:RNA binding"/>
    <property type="evidence" value="ECO:0007669"/>
    <property type="project" value="InterPro"/>
</dbReference>
<dbReference type="EMBL" id="JAKUCV010003123">
    <property type="protein sequence ID" value="KAJ4840076.1"/>
    <property type="molecule type" value="Genomic_DNA"/>
</dbReference>
<comment type="caution">
    <text evidence="3">The sequence shown here is derived from an EMBL/GenBank/DDBJ whole genome shotgun (WGS) entry which is preliminary data.</text>
</comment>
<protein>
    <recommendedName>
        <fullName evidence="5">DYW domain-containing protein</fullName>
    </recommendedName>
</protein>
<proteinExistence type="predicted"/>
<dbReference type="NCBIfam" id="TIGR00756">
    <property type="entry name" value="PPR"/>
    <property type="match status" value="2"/>
</dbReference>
<dbReference type="InterPro" id="IPR002885">
    <property type="entry name" value="PPR_rpt"/>
</dbReference>
<dbReference type="Proteomes" id="UP001141552">
    <property type="component" value="Unassembled WGS sequence"/>
</dbReference>
<evidence type="ECO:0000313" key="4">
    <source>
        <dbReference type="Proteomes" id="UP001141552"/>
    </source>
</evidence>
<keyword evidence="4" id="KW-1185">Reference proteome</keyword>
<accession>A0A9Q0JET4</accession>